<accession>A0A2A7MKG1</accession>
<dbReference type="AlphaFoldDB" id="A0A2A7MKG1"/>
<dbReference type="EMBL" id="PDCJ01000001">
    <property type="protein sequence ID" value="PEG32069.1"/>
    <property type="molecule type" value="Genomic_DNA"/>
</dbReference>
<dbReference type="EMBL" id="CAMTCP010000250">
    <property type="protein sequence ID" value="CAI3647366.1"/>
    <property type="molecule type" value="Genomic_DNA"/>
</dbReference>
<evidence type="ECO:0000313" key="1">
    <source>
        <dbReference type="EMBL" id="CAI3647366.1"/>
    </source>
</evidence>
<proteinExistence type="predicted"/>
<sequence>MSNSVKKLLSQVQELCVDISTKPNGKYYASMDYTGSINSFGLSYENRKTGEKTWICFVEKMEFKTLKEISRKLKKLLEE</sequence>
<comment type="caution">
    <text evidence="2">The sequence shown here is derived from an EMBL/GenBank/DDBJ whole genome shotgun (WGS) entry which is preliminary data.</text>
</comment>
<dbReference type="RefSeq" id="WP_058296216.1">
    <property type="nucleotide sequence ID" value="NZ_CAMRXC010000035.1"/>
</dbReference>
<organism evidence="2 3">
    <name type="scientific">Clostridium neonatale</name>
    <dbReference type="NCBI Taxonomy" id="137838"/>
    <lineage>
        <taxon>Bacteria</taxon>
        <taxon>Bacillati</taxon>
        <taxon>Bacillota</taxon>
        <taxon>Clostridia</taxon>
        <taxon>Eubacteriales</taxon>
        <taxon>Clostridiaceae</taxon>
        <taxon>Clostridium</taxon>
    </lineage>
</organism>
<name>A0A2A7MKG1_9CLOT</name>
<keyword evidence="3" id="KW-1185">Reference proteome</keyword>
<dbReference type="Proteomes" id="UP000220840">
    <property type="component" value="Unassembled WGS sequence"/>
</dbReference>
<reference evidence="1" key="2">
    <citation type="submission" date="2022-10" db="EMBL/GenBank/DDBJ databases">
        <authorList>
            <person name="Aires J."/>
            <person name="Mesa V."/>
        </authorList>
    </citation>
    <scope>NUCLEOTIDE SEQUENCE</scope>
    <source>
        <strain evidence="1">Clostridium neonatale JD116</strain>
    </source>
</reference>
<dbReference type="Proteomes" id="UP001189143">
    <property type="component" value="Unassembled WGS sequence"/>
</dbReference>
<reference evidence="2 3" key="1">
    <citation type="submission" date="2017-10" db="EMBL/GenBank/DDBJ databases">
        <title>Effective Description of Clostridium neonatale sp. nov. linked to necrotizing enterocolitis in neonates and a clarification of species assignable to the genus Clostridium (Prazmowski 1880) emend. Lawson and Rainey 2016.</title>
        <authorList>
            <person name="Bernard K."/>
            <person name="Burdz T."/>
            <person name="Wiebe D."/>
            <person name="Balcewich B."/>
            <person name="Alfa M."/>
            <person name="Bernier A.-M."/>
        </authorList>
    </citation>
    <scope>NUCLEOTIDE SEQUENCE [LARGE SCALE GENOMIC DNA]</scope>
    <source>
        <strain evidence="2 3">LCDC99A005</strain>
    </source>
</reference>
<evidence type="ECO:0000313" key="3">
    <source>
        <dbReference type="Proteomes" id="UP000220840"/>
    </source>
</evidence>
<gene>
    <name evidence="1" type="ORF">CNEO2_510005</name>
    <name evidence="2" type="ORF">CQ394_10335</name>
</gene>
<evidence type="ECO:0000313" key="2">
    <source>
        <dbReference type="EMBL" id="PEG32069.1"/>
    </source>
</evidence>
<protein>
    <submittedName>
        <fullName evidence="2">Uncharacterized protein</fullName>
    </submittedName>
</protein>
<dbReference type="STRING" id="137838.GCA_001458595_03549"/>